<dbReference type="PANTHER" id="PTHR43750">
    <property type="entry name" value="UDP-GLUCOSE 6-DEHYDROGENASE TUAD"/>
    <property type="match status" value="1"/>
</dbReference>
<dbReference type="GO" id="GO:0000271">
    <property type="term" value="P:polysaccharide biosynthetic process"/>
    <property type="evidence" value="ECO:0007669"/>
    <property type="project" value="InterPro"/>
</dbReference>
<evidence type="ECO:0000256" key="1">
    <source>
        <dbReference type="ARBA" id="ARBA00004701"/>
    </source>
</evidence>
<dbReference type="EC" id="1.1.1.22" evidence="3 7"/>
<reference evidence="12 13" key="1">
    <citation type="journal article" date="2011" name="J. Microbiol.">
        <title>Bacillus kyonggiensis sp. nov., isolated from soil of a lettuce field.</title>
        <authorList>
            <person name="Dong K."/>
            <person name="Lee S."/>
        </authorList>
    </citation>
    <scope>NUCLEOTIDE SEQUENCE [LARGE SCALE GENOMIC DNA]</scope>
    <source>
        <strain evidence="12 13">NB22</strain>
    </source>
</reference>
<comment type="caution">
    <text evidence="12">The sequence shown here is derived from an EMBL/GenBank/DDBJ whole genome shotgun (WGS) entry which is preliminary data.</text>
</comment>
<evidence type="ECO:0000256" key="6">
    <source>
        <dbReference type="ARBA" id="ARBA00047473"/>
    </source>
</evidence>
<feature type="domain" description="UDP-glucose/GDP-mannose dehydrogenase C-terminal" evidence="11">
    <location>
        <begin position="311"/>
        <end position="413"/>
    </location>
</feature>
<dbReference type="SMART" id="SM00984">
    <property type="entry name" value="UDPG_MGDP_dh_C"/>
    <property type="match status" value="1"/>
</dbReference>
<feature type="binding site" evidence="10">
    <location>
        <position position="31"/>
    </location>
    <ligand>
        <name>NAD(+)</name>
        <dbReference type="ChEBI" id="CHEBI:57540"/>
    </ligand>
</feature>
<dbReference type="OrthoDB" id="9803238at2"/>
<proteinExistence type="inferred from homology"/>
<evidence type="ECO:0000259" key="11">
    <source>
        <dbReference type="SMART" id="SM00984"/>
    </source>
</evidence>
<dbReference type="SUPFAM" id="SSF51735">
    <property type="entry name" value="NAD(P)-binding Rossmann-fold domains"/>
    <property type="match status" value="1"/>
</dbReference>
<dbReference type="GO" id="GO:0051287">
    <property type="term" value="F:NAD binding"/>
    <property type="evidence" value="ECO:0007669"/>
    <property type="project" value="InterPro"/>
</dbReference>
<dbReference type="SUPFAM" id="SSF48179">
    <property type="entry name" value="6-phosphogluconate dehydrogenase C-terminal domain-like"/>
    <property type="match status" value="1"/>
</dbReference>
<evidence type="ECO:0000313" key="13">
    <source>
        <dbReference type="Proteomes" id="UP000307756"/>
    </source>
</evidence>
<evidence type="ECO:0000256" key="10">
    <source>
        <dbReference type="PIRSR" id="PIRSR500134-3"/>
    </source>
</evidence>
<dbReference type="InterPro" id="IPR001732">
    <property type="entry name" value="UDP-Glc/GDP-Man_DH_N"/>
</dbReference>
<feature type="active site" description="Nucleophile" evidence="8">
    <location>
        <position position="258"/>
    </location>
</feature>
<dbReference type="GO" id="GO:0006065">
    <property type="term" value="P:UDP-glucuronate biosynthetic process"/>
    <property type="evidence" value="ECO:0007669"/>
    <property type="project" value="UniProtKB-UniPathway"/>
</dbReference>
<dbReference type="Pfam" id="PF00984">
    <property type="entry name" value="UDPG_MGDP_dh"/>
    <property type="match status" value="1"/>
</dbReference>
<dbReference type="InterPro" id="IPR014027">
    <property type="entry name" value="UDP-Glc/GDP-Man_DH_C"/>
</dbReference>
<evidence type="ECO:0000256" key="2">
    <source>
        <dbReference type="ARBA" id="ARBA00006601"/>
    </source>
</evidence>
<dbReference type="PIRSF" id="PIRSF500134">
    <property type="entry name" value="UDPglc_DH_bac"/>
    <property type="match status" value="1"/>
</dbReference>
<dbReference type="InterPro" id="IPR028357">
    <property type="entry name" value="UDPglc_DH_bac"/>
</dbReference>
<feature type="binding site" evidence="10">
    <location>
        <position position="122"/>
    </location>
    <ligand>
        <name>NAD(+)</name>
        <dbReference type="ChEBI" id="CHEBI:57540"/>
    </ligand>
</feature>
<dbReference type="PANTHER" id="PTHR43750:SF4">
    <property type="entry name" value="UDP-GLUCOSE 6-DEHYDROGENASE YWQF"/>
    <property type="match status" value="1"/>
</dbReference>
<dbReference type="EMBL" id="SWBM01000001">
    <property type="protein sequence ID" value="TKC19193.1"/>
    <property type="molecule type" value="Genomic_DNA"/>
</dbReference>
<dbReference type="Proteomes" id="UP000307756">
    <property type="component" value="Unassembled WGS sequence"/>
</dbReference>
<sequence length="441" mass="48938">MRKIAVIGTGYVGLVTGACFAEIGHQVKCLDIDEKKIYDLSKGIIPFYEPGLEDLVKENLENNRLFFTTNSSFAFHDAEVIYIAVGTPAKEDGSSNLEYIFRAANNIAKYATKNVIVVTKSTVPVGTNERIKELITMNGLKVEVVSNPEFLREGQAINDTFRGDRIIIGSDNDTAATVIEEINQHFHVKVIHTDIKSAEMIKYASNAFLATKISFINEISTICEKLGANIEDVAYGMGLDSRIGTQFLKAGIGYGGSCFPKDTKSLVQIAGNVKHKFDLLEAVINVNNKQQVKLVEQAMARFGNLQGLNVALLGLSFKPNTDDVRESASIVMTNRLLEEGVSITAYDPVAIEKAKSVLPSEVHFTKDIVEALYLADMAFIITDWDEIKRLPLSVYENMMRTPVIYDGRNCYSIEAVKQHRVEYHSIGRKSVKNLKNEVVIH</sequence>
<feature type="binding site" evidence="10">
    <location>
        <position position="153"/>
    </location>
    <ligand>
        <name>NAD(+)</name>
        <dbReference type="ChEBI" id="CHEBI:57540"/>
    </ligand>
</feature>
<keyword evidence="5 7" id="KW-0520">NAD</keyword>
<keyword evidence="13" id="KW-1185">Reference proteome</keyword>
<dbReference type="Pfam" id="PF03721">
    <property type="entry name" value="UDPG_MGDP_dh_N"/>
    <property type="match status" value="1"/>
</dbReference>
<feature type="binding site" evidence="10">
    <location>
        <position position="325"/>
    </location>
    <ligand>
        <name>NAD(+)</name>
        <dbReference type="ChEBI" id="CHEBI:57540"/>
    </ligand>
</feature>
<dbReference type="Pfam" id="PF03720">
    <property type="entry name" value="UDPG_MGDP_dh_C"/>
    <property type="match status" value="1"/>
</dbReference>
<dbReference type="InterPro" id="IPR036220">
    <property type="entry name" value="UDP-Glc/GDP-Man_DH_C_sf"/>
</dbReference>
<dbReference type="InterPro" id="IPR036291">
    <property type="entry name" value="NAD(P)-bd_dom_sf"/>
</dbReference>
<dbReference type="InterPro" id="IPR008927">
    <property type="entry name" value="6-PGluconate_DH-like_C_sf"/>
</dbReference>
<feature type="binding site" evidence="9">
    <location>
        <begin position="150"/>
        <end position="153"/>
    </location>
    <ligand>
        <name>substrate</name>
    </ligand>
</feature>
<feature type="binding site" evidence="10">
    <location>
        <position position="87"/>
    </location>
    <ligand>
        <name>NAD(+)</name>
        <dbReference type="ChEBI" id="CHEBI:57540"/>
    </ligand>
</feature>
<dbReference type="SUPFAM" id="SSF52413">
    <property type="entry name" value="UDP-glucose/GDP-mannose dehydrogenase C-terminal domain"/>
    <property type="match status" value="1"/>
</dbReference>
<feature type="binding site" evidence="9">
    <location>
        <position position="202"/>
    </location>
    <ligand>
        <name>substrate</name>
    </ligand>
</feature>
<evidence type="ECO:0000256" key="3">
    <source>
        <dbReference type="ARBA" id="ARBA00012954"/>
    </source>
</evidence>
<organism evidence="12 13">
    <name type="scientific">Robertmurraya kyonggiensis</name>
    <dbReference type="NCBI Taxonomy" id="1037680"/>
    <lineage>
        <taxon>Bacteria</taxon>
        <taxon>Bacillati</taxon>
        <taxon>Bacillota</taxon>
        <taxon>Bacilli</taxon>
        <taxon>Bacillales</taxon>
        <taxon>Bacillaceae</taxon>
        <taxon>Robertmurraya</taxon>
    </lineage>
</organism>
<gene>
    <name evidence="12" type="ORF">FA727_06530</name>
</gene>
<evidence type="ECO:0000256" key="8">
    <source>
        <dbReference type="PIRSR" id="PIRSR500134-1"/>
    </source>
</evidence>
<dbReference type="InterPro" id="IPR017476">
    <property type="entry name" value="UDP-Glc/GDP-Man"/>
</dbReference>
<feature type="binding site" evidence="10">
    <location>
        <position position="36"/>
    </location>
    <ligand>
        <name>NAD(+)</name>
        <dbReference type="ChEBI" id="CHEBI:57540"/>
    </ligand>
</feature>
<comment type="similarity">
    <text evidence="2 7">Belongs to the UDP-glucose/GDP-mannose dehydrogenase family.</text>
</comment>
<name>A0A4U1DAX7_9BACI</name>
<feature type="binding site" evidence="10">
    <location>
        <position position="261"/>
    </location>
    <ligand>
        <name>NAD(+)</name>
        <dbReference type="ChEBI" id="CHEBI:57540"/>
    </ligand>
</feature>
<evidence type="ECO:0000313" key="12">
    <source>
        <dbReference type="EMBL" id="TKC19193.1"/>
    </source>
</evidence>
<evidence type="ECO:0000256" key="4">
    <source>
        <dbReference type="ARBA" id="ARBA00023002"/>
    </source>
</evidence>
<dbReference type="AlphaFoldDB" id="A0A4U1DAX7"/>
<dbReference type="Gene3D" id="3.40.50.720">
    <property type="entry name" value="NAD(P)-binding Rossmann-like Domain"/>
    <property type="match status" value="2"/>
</dbReference>
<dbReference type="InterPro" id="IPR014026">
    <property type="entry name" value="UDP-Glc/GDP-Man_DH_dimer"/>
</dbReference>
<comment type="catalytic activity">
    <reaction evidence="6 7">
        <text>UDP-alpha-D-glucose + 2 NAD(+) + H2O = UDP-alpha-D-glucuronate + 2 NADH + 3 H(+)</text>
        <dbReference type="Rhea" id="RHEA:23596"/>
        <dbReference type="ChEBI" id="CHEBI:15377"/>
        <dbReference type="ChEBI" id="CHEBI:15378"/>
        <dbReference type="ChEBI" id="CHEBI:57540"/>
        <dbReference type="ChEBI" id="CHEBI:57945"/>
        <dbReference type="ChEBI" id="CHEBI:58052"/>
        <dbReference type="ChEBI" id="CHEBI:58885"/>
        <dbReference type="EC" id="1.1.1.22"/>
    </reaction>
</comment>
<accession>A0A4U1DAX7</accession>
<feature type="binding site" evidence="9">
    <location>
        <position position="318"/>
    </location>
    <ligand>
        <name>substrate</name>
    </ligand>
</feature>
<evidence type="ECO:0000256" key="9">
    <source>
        <dbReference type="PIRSR" id="PIRSR500134-2"/>
    </source>
</evidence>
<keyword evidence="4 7" id="KW-0560">Oxidoreductase</keyword>
<dbReference type="RefSeq" id="WP_136830099.1">
    <property type="nucleotide sequence ID" value="NZ_SWBM01000001.1"/>
</dbReference>
<protein>
    <recommendedName>
        <fullName evidence="3 7">UDP-glucose 6-dehydrogenase</fullName>
        <ecNumber evidence="3 7">1.1.1.22</ecNumber>
    </recommendedName>
</protein>
<dbReference type="GO" id="GO:0003979">
    <property type="term" value="F:UDP-glucose 6-dehydrogenase activity"/>
    <property type="evidence" value="ECO:0007669"/>
    <property type="project" value="UniProtKB-EC"/>
</dbReference>
<evidence type="ECO:0000256" key="5">
    <source>
        <dbReference type="ARBA" id="ARBA00023027"/>
    </source>
</evidence>
<dbReference type="PIRSF" id="PIRSF000124">
    <property type="entry name" value="UDPglc_GDPman_dh"/>
    <property type="match status" value="1"/>
</dbReference>
<dbReference type="Gene3D" id="1.20.5.100">
    <property type="entry name" value="Cytochrome c1, transmembrane anchor, C-terminal"/>
    <property type="match status" value="1"/>
</dbReference>
<feature type="binding site" evidence="9">
    <location>
        <position position="255"/>
    </location>
    <ligand>
        <name>substrate</name>
    </ligand>
</feature>
<dbReference type="NCBIfam" id="TIGR03026">
    <property type="entry name" value="NDP-sugDHase"/>
    <property type="match status" value="1"/>
</dbReference>
<comment type="pathway">
    <text evidence="1">Nucleotide-sugar biosynthesis; UDP-alpha-D-glucuronate biosynthesis; UDP-alpha-D-glucuronate from UDP-alpha-D-glucose: step 1/1.</text>
</comment>
<dbReference type="UniPathway" id="UPA00038">
    <property type="reaction ID" value="UER00491"/>
</dbReference>
<evidence type="ECO:0000256" key="7">
    <source>
        <dbReference type="PIRNR" id="PIRNR000124"/>
    </source>
</evidence>
<feature type="binding site" evidence="9">
    <location>
        <begin position="247"/>
        <end position="251"/>
    </location>
    <ligand>
        <name>substrate</name>
    </ligand>
</feature>
<dbReference type="PROSITE" id="PS51257">
    <property type="entry name" value="PROKAR_LIPOPROTEIN"/>
    <property type="match status" value="1"/>
</dbReference>